<dbReference type="EMBL" id="CP007155">
    <property type="protein sequence ID" value="AHH94855.1"/>
    <property type="molecule type" value="Genomic_DNA"/>
</dbReference>
<dbReference type="STRING" id="1449976.KALB_1482"/>
<protein>
    <recommendedName>
        <fullName evidence="1">B12-binding domain-containing protein</fullName>
    </recommendedName>
</protein>
<proteinExistence type="predicted"/>
<dbReference type="InterPro" id="IPR006158">
    <property type="entry name" value="Cobalamin-bd"/>
</dbReference>
<dbReference type="Gene3D" id="3.40.50.280">
    <property type="entry name" value="Cobalamin-binding domain"/>
    <property type="match status" value="1"/>
</dbReference>
<gene>
    <name evidence="2" type="ORF">KALB_1482</name>
</gene>
<sequence>MGNAMSEPADWPVASRGRTVLISSVASDSHTWNLVFLQLLVEELGCEVVNLGPCVPDELLVSECLDRRPHMLVISSVNGHGYQDGARVVRKLRERPELATTPMVIGGKLGIAGPGNTAHVDALIQAGFDAVFEDGAEGLALFRSFVGSLPARVSS</sequence>
<dbReference type="OrthoDB" id="8482131at2"/>
<keyword evidence="3" id="KW-1185">Reference proteome</keyword>
<dbReference type="HOGENOM" id="CLU_122414_0_0_11"/>
<accession>W5W231</accession>
<dbReference type="eggNOG" id="COG2185">
    <property type="taxonomic scope" value="Bacteria"/>
</dbReference>
<dbReference type="KEGG" id="kal:KALB_1482"/>
<name>W5W231_9PSEU</name>
<feature type="domain" description="B12-binding" evidence="1">
    <location>
        <begin position="17"/>
        <end position="155"/>
    </location>
</feature>
<dbReference type="PROSITE" id="PS51332">
    <property type="entry name" value="B12_BINDING"/>
    <property type="match status" value="1"/>
</dbReference>
<evidence type="ECO:0000313" key="2">
    <source>
        <dbReference type="EMBL" id="AHH94855.1"/>
    </source>
</evidence>
<dbReference type="Proteomes" id="UP000019225">
    <property type="component" value="Chromosome"/>
</dbReference>
<dbReference type="GO" id="GO:0031419">
    <property type="term" value="F:cobalamin binding"/>
    <property type="evidence" value="ECO:0007669"/>
    <property type="project" value="InterPro"/>
</dbReference>
<dbReference type="CDD" id="cd02065">
    <property type="entry name" value="B12-binding_like"/>
    <property type="match status" value="1"/>
</dbReference>
<evidence type="ECO:0000259" key="1">
    <source>
        <dbReference type="PROSITE" id="PS51332"/>
    </source>
</evidence>
<dbReference type="AlphaFoldDB" id="W5W231"/>
<dbReference type="SUPFAM" id="SSF52242">
    <property type="entry name" value="Cobalamin (vitamin B12)-binding domain"/>
    <property type="match status" value="1"/>
</dbReference>
<dbReference type="PATRIC" id="fig|1449976.3.peg.1491"/>
<reference evidence="2 3" key="1">
    <citation type="journal article" date="2014" name="BMC Genomics">
        <title>Complete genome sequence of producer of the glycopeptide antibiotic Aculeximycin Kutzneria albida DSM 43870T, a representative of minor genus of Pseudonocardiaceae.</title>
        <authorList>
            <person name="Rebets Y."/>
            <person name="Tokovenko B."/>
            <person name="Lushchyk I."/>
            <person name="Ruckert C."/>
            <person name="Zaburannyi N."/>
            <person name="Bechthold A."/>
            <person name="Kalinowski J."/>
            <person name="Luzhetskyy A."/>
        </authorList>
    </citation>
    <scope>NUCLEOTIDE SEQUENCE [LARGE SCALE GENOMIC DNA]</scope>
    <source>
        <strain evidence="2">DSM 43870</strain>
    </source>
</reference>
<dbReference type="GO" id="GO:0046872">
    <property type="term" value="F:metal ion binding"/>
    <property type="evidence" value="ECO:0007669"/>
    <property type="project" value="InterPro"/>
</dbReference>
<organism evidence="2 3">
    <name type="scientific">Kutzneria albida DSM 43870</name>
    <dbReference type="NCBI Taxonomy" id="1449976"/>
    <lineage>
        <taxon>Bacteria</taxon>
        <taxon>Bacillati</taxon>
        <taxon>Actinomycetota</taxon>
        <taxon>Actinomycetes</taxon>
        <taxon>Pseudonocardiales</taxon>
        <taxon>Pseudonocardiaceae</taxon>
        <taxon>Kutzneria</taxon>
    </lineage>
</organism>
<evidence type="ECO:0000313" key="3">
    <source>
        <dbReference type="Proteomes" id="UP000019225"/>
    </source>
</evidence>
<dbReference type="Pfam" id="PF02310">
    <property type="entry name" value="B12-binding"/>
    <property type="match status" value="1"/>
</dbReference>
<dbReference type="InterPro" id="IPR036724">
    <property type="entry name" value="Cobalamin-bd_sf"/>
</dbReference>